<sequence length="183" mass="20375">MALITVTDDTMNCYKADNEQIYTGSNGGQISICSYDDSGEGVKDSIVLNIDSSIPIDLAGFDFQDSSLSEFFNFYTSQGDSWDFSKSGTYGVFSAPVNQDLQNVTFEMRLKELFKNNYKIGDFSQNSTPWIIGDQNNRINEIYSMPFYNIEQIQVNQVPEPSAAALMGAAILASLAVKTLFRR</sequence>
<evidence type="ECO:0000313" key="2">
    <source>
        <dbReference type="Proteomes" id="UP001596364"/>
    </source>
</evidence>
<accession>A0ABW1XKD4</accession>
<protein>
    <recommendedName>
        <fullName evidence="3">PEP-CTERM protein-sorting domain-containing protein</fullName>
    </recommendedName>
</protein>
<dbReference type="EMBL" id="JBHSUS010000001">
    <property type="protein sequence ID" value="MFC6439758.1"/>
    <property type="molecule type" value="Genomic_DNA"/>
</dbReference>
<dbReference type="RefSeq" id="WP_131256650.1">
    <property type="nucleotide sequence ID" value="NZ_JBHSUS010000001.1"/>
</dbReference>
<gene>
    <name evidence="1" type="ORF">ACFP85_06310</name>
</gene>
<organism evidence="1 2">
    <name type="scientific">Pseudobowmanella zhangzhouensis</name>
    <dbReference type="NCBI Taxonomy" id="1537679"/>
    <lineage>
        <taxon>Bacteria</taxon>
        <taxon>Pseudomonadati</taxon>
        <taxon>Pseudomonadota</taxon>
        <taxon>Gammaproteobacteria</taxon>
        <taxon>Alteromonadales</taxon>
        <taxon>Alteromonadaceae</taxon>
    </lineage>
</organism>
<evidence type="ECO:0000313" key="1">
    <source>
        <dbReference type="EMBL" id="MFC6439758.1"/>
    </source>
</evidence>
<comment type="caution">
    <text evidence="1">The sequence shown here is derived from an EMBL/GenBank/DDBJ whole genome shotgun (WGS) entry which is preliminary data.</text>
</comment>
<keyword evidence="2" id="KW-1185">Reference proteome</keyword>
<dbReference type="Proteomes" id="UP001596364">
    <property type="component" value="Unassembled WGS sequence"/>
</dbReference>
<reference evidence="2" key="1">
    <citation type="journal article" date="2019" name="Int. J. Syst. Evol. Microbiol.">
        <title>The Global Catalogue of Microorganisms (GCM) 10K type strain sequencing project: providing services to taxonomists for standard genome sequencing and annotation.</title>
        <authorList>
            <consortium name="The Broad Institute Genomics Platform"/>
            <consortium name="The Broad Institute Genome Sequencing Center for Infectious Disease"/>
            <person name="Wu L."/>
            <person name="Ma J."/>
        </authorList>
    </citation>
    <scope>NUCLEOTIDE SEQUENCE [LARGE SCALE GENOMIC DNA]</scope>
    <source>
        <strain evidence="2">CGMCC 1.16031</strain>
    </source>
</reference>
<proteinExistence type="predicted"/>
<name>A0ABW1XKD4_9ALTE</name>
<evidence type="ECO:0008006" key="3">
    <source>
        <dbReference type="Google" id="ProtNLM"/>
    </source>
</evidence>